<dbReference type="PRINTS" id="PR00449">
    <property type="entry name" value="RASTRNSFRMNG"/>
</dbReference>
<dbReference type="PANTHER" id="PTHR47978">
    <property type="match status" value="1"/>
</dbReference>
<dbReference type="eggNOG" id="KOG0092">
    <property type="taxonomic scope" value="Eukaryota"/>
</dbReference>
<dbReference type="Gene3D" id="3.40.50.300">
    <property type="entry name" value="P-loop containing nucleotide triphosphate hydrolases"/>
    <property type="match status" value="1"/>
</dbReference>
<dbReference type="SMART" id="SM00175">
    <property type="entry name" value="RAB"/>
    <property type="match status" value="1"/>
</dbReference>
<dbReference type="Pfam" id="PF00071">
    <property type="entry name" value="Ras"/>
    <property type="match status" value="1"/>
</dbReference>
<dbReference type="RefSeq" id="XP_001318896.1">
    <property type="nucleotide sequence ID" value="XM_001318861.1"/>
</dbReference>
<keyword evidence="3" id="KW-1185">Reference proteome</keyword>
<dbReference type="GO" id="GO:0003924">
    <property type="term" value="F:GTPase activity"/>
    <property type="evidence" value="ECO:0000318"/>
    <property type="project" value="GO_Central"/>
</dbReference>
<dbReference type="SUPFAM" id="SSF52540">
    <property type="entry name" value="P-loop containing nucleoside triphosphate hydrolases"/>
    <property type="match status" value="1"/>
</dbReference>
<dbReference type="NCBIfam" id="TIGR00231">
    <property type="entry name" value="small_GTP"/>
    <property type="match status" value="1"/>
</dbReference>
<dbReference type="STRING" id="5722.A2EKW5"/>
<organism evidence="2 3">
    <name type="scientific">Trichomonas vaginalis (strain ATCC PRA-98 / G3)</name>
    <dbReference type="NCBI Taxonomy" id="412133"/>
    <lineage>
        <taxon>Eukaryota</taxon>
        <taxon>Metamonada</taxon>
        <taxon>Parabasalia</taxon>
        <taxon>Trichomonadida</taxon>
        <taxon>Trichomonadidae</taxon>
        <taxon>Trichomonas</taxon>
    </lineage>
</organism>
<dbReference type="GO" id="GO:0005525">
    <property type="term" value="F:GTP binding"/>
    <property type="evidence" value="ECO:0007669"/>
    <property type="project" value="InterPro"/>
</dbReference>
<evidence type="ECO:0000256" key="1">
    <source>
        <dbReference type="ARBA" id="ARBA00022741"/>
    </source>
</evidence>
<reference evidence="2" key="2">
    <citation type="journal article" date="2007" name="Science">
        <title>Draft genome sequence of the sexually transmitted pathogen Trichomonas vaginalis.</title>
        <authorList>
            <person name="Carlton J.M."/>
            <person name="Hirt R.P."/>
            <person name="Silva J.C."/>
            <person name="Delcher A.L."/>
            <person name="Schatz M."/>
            <person name="Zhao Q."/>
            <person name="Wortman J.R."/>
            <person name="Bidwell S.L."/>
            <person name="Alsmark U.C.M."/>
            <person name="Besteiro S."/>
            <person name="Sicheritz-Ponten T."/>
            <person name="Noel C.J."/>
            <person name="Dacks J.B."/>
            <person name="Foster P.G."/>
            <person name="Simillion C."/>
            <person name="Van de Peer Y."/>
            <person name="Miranda-Saavedra D."/>
            <person name="Barton G.J."/>
            <person name="Westrop G.D."/>
            <person name="Mueller S."/>
            <person name="Dessi D."/>
            <person name="Fiori P.L."/>
            <person name="Ren Q."/>
            <person name="Paulsen I."/>
            <person name="Zhang H."/>
            <person name="Bastida-Corcuera F.D."/>
            <person name="Simoes-Barbosa A."/>
            <person name="Brown M.T."/>
            <person name="Hayes R.D."/>
            <person name="Mukherjee M."/>
            <person name="Okumura C.Y."/>
            <person name="Schneider R."/>
            <person name="Smith A.J."/>
            <person name="Vanacova S."/>
            <person name="Villalvazo M."/>
            <person name="Haas B.J."/>
            <person name="Pertea M."/>
            <person name="Feldblyum T.V."/>
            <person name="Utterback T.R."/>
            <person name="Shu C.L."/>
            <person name="Osoegawa K."/>
            <person name="de Jong P.J."/>
            <person name="Hrdy I."/>
            <person name="Horvathova L."/>
            <person name="Zubacova Z."/>
            <person name="Dolezal P."/>
            <person name="Malik S.B."/>
            <person name="Logsdon J.M. Jr."/>
            <person name="Henze K."/>
            <person name="Gupta A."/>
            <person name="Wang C.C."/>
            <person name="Dunne R.L."/>
            <person name="Upcroft J.A."/>
            <person name="Upcroft P."/>
            <person name="White O."/>
            <person name="Salzberg S.L."/>
            <person name="Tang P."/>
            <person name="Chiu C.-H."/>
            <person name="Lee Y.-S."/>
            <person name="Embley T.M."/>
            <person name="Coombs G.H."/>
            <person name="Mottram J.C."/>
            <person name="Tachezy J."/>
            <person name="Fraser-Liggett C.M."/>
            <person name="Johnson P.J."/>
        </authorList>
    </citation>
    <scope>NUCLEOTIDE SEQUENCE [LARGE SCALE GENOMIC DNA]</scope>
    <source>
        <strain evidence="2">G3</strain>
    </source>
</reference>
<evidence type="ECO:0000313" key="2">
    <source>
        <dbReference type="EMBL" id="EAY06673.1"/>
    </source>
</evidence>
<dbReference type="InterPro" id="IPR001806">
    <property type="entry name" value="Small_GTPase"/>
</dbReference>
<proteinExistence type="predicted"/>
<dbReference type="InterPro" id="IPR027417">
    <property type="entry name" value="P-loop_NTPase"/>
</dbReference>
<gene>
    <name evidence="2" type="ORF">TVAG_211230</name>
</gene>
<dbReference type="SMR" id="A2EKW5"/>
<dbReference type="InterPro" id="IPR005225">
    <property type="entry name" value="Small_GTP-bd"/>
</dbReference>
<dbReference type="AlphaFoldDB" id="A2EKW5"/>
<dbReference type="FunFam" id="3.40.50.300:FF:001204">
    <property type="entry name" value="Small GTP-binding protein, putative"/>
    <property type="match status" value="1"/>
</dbReference>
<dbReference type="SMART" id="SM00174">
    <property type="entry name" value="RHO"/>
    <property type="match status" value="1"/>
</dbReference>
<dbReference type="VEuPathDB" id="TrichDB:TVAGG3_1014490"/>
<dbReference type="OMA" id="CIDIWDT"/>
<accession>A2EKW5</accession>
<dbReference type="GO" id="GO:0006886">
    <property type="term" value="P:intracellular protein transport"/>
    <property type="evidence" value="ECO:0000318"/>
    <property type="project" value="GO_Central"/>
</dbReference>
<name>A2EKW5_TRIV3</name>
<dbReference type="CDD" id="cd00154">
    <property type="entry name" value="Rab"/>
    <property type="match status" value="1"/>
</dbReference>
<dbReference type="Proteomes" id="UP000001542">
    <property type="component" value="Unassembled WGS sequence"/>
</dbReference>
<dbReference type="GO" id="GO:0012505">
    <property type="term" value="C:endomembrane system"/>
    <property type="evidence" value="ECO:0000318"/>
    <property type="project" value="GO_Central"/>
</dbReference>
<evidence type="ECO:0000313" key="3">
    <source>
        <dbReference type="Proteomes" id="UP000001542"/>
    </source>
</evidence>
<reference evidence="2" key="1">
    <citation type="submission" date="2006-10" db="EMBL/GenBank/DDBJ databases">
        <authorList>
            <person name="Amadeo P."/>
            <person name="Zhao Q."/>
            <person name="Wortman J."/>
            <person name="Fraser-Liggett C."/>
            <person name="Carlton J."/>
        </authorList>
    </citation>
    <scope>NUCLEOTIDE SEQUENCE</scope>
    <source>
        <strain evidence="2">G3</strain>
    </source>
</reference>
<dbReference type="VEuPathDB" id="TrichDB:TVAG_211230"/>
<dbReference type="PROSITE" id="PS51420">
    <property type="entry name" value="RHO"/>
    <property type="match status" value="1"/>
</dbReference>
<dbReference type="GO" id="GO:0006897">
    <property type="term" value="P:endocytosis"/>
    <property type="evidence" value="ECO:0000318"/>
    <property type="project" value="GO_Central"/>
</dbReference>
<dbReference type="SMART" id="SM00173">
    <property type="entry name" value="RAS"/>
    <property type="match status" value="1"/>
</dbReference>
<dbReference type="OrthoDB" id="26201at2759"/>
<keyword evidence="1" id="KW-0547">Nucleotide-binding</keyword>
<dbReference type="PROSITE" id="PS51421">
    <property type="entry name" value="RAS"/>
    <property type="match status" value="1"/>
</dbReference>
<dbReference type="KEGG" id="tva:4764552"/>
<dbReference type="EMBL" id="DS113417">
    <property type="protein sequence ID" value="EAY06673.1"/>
    <property type="molecule type" value="Genomic_DNA"/>
</dbReference>
<sequence>MTPNKSIKVVLLGDSSCGKTSLIKAWMLEDNPTKTLATVGASFRRQFVDIDDIQYCIDIWDTAGDEKYSSTIPLYCRSAFGAFIVFDVTRPETFNSVSKWIEILKQSAGDVPYILIGNKADLVDRIIVTQEQANEYASTLKVDYFDTSALTGLNVEDAFSALAMAAVQASKEDVQRSTTQDLVTQDLTKKQNNKSGCC</sequence>
<dbReference type="InParanoid" id="A2EKW5"/>
<dbReference type="SMART" id="SM00176">
    <property type="entry name" value="RAN"/>
    <property type="match status" value="1"/>
</dbReference>
<dbReference type="PROSITE" id="PS51419">
    <property type="entry name" value="RAB"/>
    <property type="match status" value="1"/>
</dbReference>
<protein>
    <submittedName>
        <fullName evidence="2">Small GTP-binding protein, putative</fullName>
    </submittedName>
</protein>